<evidence type="ECO:0000313" key="2">
    <source>
        <dbReference type="EMBL" id="VAW78134.1"/>
    </source>
</evidence>
<dbReference type="EMBL" id="UOFM01000246">
    <property type="protein sequence ID" value="VAW78134.1"/>
    <property type="molecule type" value="Genomic_DNA"/>
</dbReference>
<feature type="transmembrane region" description="Helical" evidence="1">
    <location>
        <begin position="14"/>
        <end position="32"/>
    </location>
</feature>
<proteinExistence type="predicted"/>
<keyword evidence="1" id="KW-0812">Transmembrane</keyword>
<name>A0A3B0Z9Q6_9ZZZZ</name>
<reference evidence="2" key="1">
    <citation type="submission" date="2018-06" db="EMBL/GenBank/DDBJ databases">
        <authorList>
            <person name="Zhirakovskaya E."/>
        </authorList>
    </citation>
    <scope>NUCLEOTIDE SEQUENCE</scope>
</reference>
<gene>
    <name evidence="2" type="ORF">MNBD_GAMMA14-374</name>
</gene>
<keyword evidence="1" id="KW-1133">Transmembrane helix</keyword>
<evidence type="ECO:0000256" key="1">
    <source>
        <dbReference type="SAM" id="Phobius"/>
    </source>
</evidence>
<feature type="non-terminal residue" evidence="2">
    <location>
        <position position="49"/>
    </location>
</feature>
<organism evidence="2">
    <name type="scientific">hydrothermal vent metagenome</name>
    <dbReference type="NCBI Taxonomy" id="652676"/>
    <lineage>
        <taxon>unclassified sequences</taxon>
        <taxon>metagenomes</taxon>
        <taxon>ecological metagenomes</taxon>
    </lineage>
</organism>
<sequence>MDKASLLSELLSQVWFRFALVALFGFLTGLEFREYILLRSKERPEIPVI</sequence>
<protein>
    <submittedName>
        <fullName evidence="2">Uncharacterized protein</fullName>
    </submittedName>
</protein>
<dbReference type="AlphaFoldDB" id="A0A3B0Z9Q6"/>
<keyword evidence="1" id="KW-0472">Membrane</keyword>
<accession>A0A3B0Z9Q6</accession>